<accession>A0AAW8NE89</accession>
<protein>
    <submittedName>
        <fullName evidence="2">Uncharacterized protein</fullName>
    </submittedName>
</protein>
<organism evidence="2 3">
    <name type="scientific">Pseudarthrobacter oxydans</name>
    <name type="common">Arthrobacter oxydans</name>
    <dbReference type="NCBI Taxonomy" id="1671"/>
    <lineage>
        <taxon>Bacteria</taxon>
        <taxon>Bacillati</taxon>
        <taxon>Actinomycetota</taxon>
        <taxon>Actinomycetes</taxon>
        <taxon>Micrococcales</taxon>
        <taxon>Micrococcaceae</taxon>
        <taxon>Pseudarthrobacter</taxon>
    </lineage>
</organism>
<proteinExistence type="predicted"/>
<feature type="compositionally biased region" description="Basic and acidic residues" evidence="1">
    <location>
        <begin position="58"/>
        <end position="67"/>
    </location>
</feature>
<feature type="region of interest" description="Disordered" evidence="1">
    <location>
        <begin position="41"/>
        <end position="80"/>
    </location>
</feature>
<dbReference type="AlphaFoldDB" id="A0AAW8NE89"/>
<name>A0AAW8NE89_PSEOX</name>
<feature type="compositionally biased region" description="Basic and acidic residues" evidence="1">
    <location>
        <begin position="41"/>
        <end position="50"/>
    </location>
</feature>
<comment type="caution">
    <text evidence="2">The sequence shown here is derived from an EMBL/GenBank/DDBJ whole genome shotgun (WGS) entry which is preliminary data.</text>
</comment>
<evidence type="ECO:0000256" key="1">
    <source>
        <dbReference type="SAM" id="MobiDB-lite"/>
    </source>
</evidence>
<gene>
    <name evidence="2" type="ORF">J2X12_003696</name>
</gene>
<dbReference type="RefSeq" id="WP_146137485.1">
    <property type="nucleotide sequence ID" value="NZ_JAVDWN010000017.1"/>
</dbReference>
<evidence type="ECO:0000313" key="3">
    <source>
        <dbReference type="Proteomes" id="UP001262032"/>
    </source>
</evidence>
<sequence>MRTINPHRTTADARTRADLTHAESDELCNLPVADAARRIEAKRNQQERTRRQAARRARQLDPFDRGSRRTGQYAALGCPF</sequence>
<dbReference type="EMBL" id="JAVDWN010000017">
    <property type="protein sequence ID" value="MDR7165642.1"/>
    <property type="molecule type" value="Genomic_DNA"/>
</dbReference>
<evidence type="ECO:0000313" key="2">
    <source>
        <dbReference type="EMBL" id="MDR7165642.1"/>
    </source>
</evidence>
<dbReference type="Proteomes" id="UP001262032">
    <property type="component" value="Unassembled WGS sequence"/>
</dbReference>
<reference evidence="2" key="1">
    <citation type="submission" date="2023-07" db="EMBL/GenBank/DDBJ databases">
        <title>Sorghum-associated microbial communities from plants grown in Nebraska, USA.</title>
        <authorList>
            <person name="Schachtman D."/>
        </authorList>
    </citation>
    <scope>NUCLEOTIDE SEQUENCE</scope>
    <source>
        <strain evidence="2">BE261</strain>
    </source>
</reference>